<feature type="compositionally biased region" description="Basic and acidic residues" evidence="1">
    <location>
        <begin position="341"/>
        <end position="356"/>
    </location>
</feature>
<comment type="caution">
    <text evidence="2">The sequence shown here is derived from an EMBL/GenBank/DDBJ whole genome shotgun (WGS) entry which is preliminary data.</text>
</comment>
<gene>
    <name evidence="2" type="ORF">BDN70DRAFT_933892</name>
</gene>
<protein>
    <submittedName>
        <fullName evidence="2">Uncharacterized protein</fullName>
    </submittedName>
</protein>
<evidence type="ECO:0000313" key="2">
    <source>
        <dbReference type="EMBL" id="KAF9477846.1"/>
    </source>
</evidence>
<keyword evidence="3" id="KW-1185">Reference proteome</keyword>
<feature type="region of interest" description="Disordered" evidence="1">
    <location>
        <begin position="1"/>
        <end position="23"/>
    </location>
</feature>
<proteinExistence type="predicted"/>
<dbReference type="AlphaFoldDB" id="A0A9P6CS63"/>
<dbReference type="EMBL" id="MU155249">
    <property type="protein sequence ID" value="KAF9477846.1"/>
    <property type="molecule type" value="Genomic_DNA"/>
</dbReference>
<dbReference type="OrthoDB" id="3270840at2759"/>
<feature type="region of interest" description="Disordered" evidence="1">
    <location>
        <begin position="430"/>
        <end position="485"/>
    </location>
</feature>
<dbReference type="Proteomes" id="UP000807469">
    <property type="component" value="Unassembled WGS sequence"/>
</dbReference>
<evidence type="ECO:0000313" key="3">
    <source>
        <dbReference type="Proteomes" id="UP000807469"/>
    </source>
</evidence>
<sequence>MPQIYDTEPRTRTLSTASSASTSSILEPINADDSIVLSDLVRSGEASRLRRRGAMRIDHSALNNGSGAPPTARNLVLVERPSWDSDFDFDFSAQTDPHLGRPGSLRHTRRRQRSRRYGPYTTGTVGEQEDGEEKIYAIVCGATTMECESDDFEPFKPSVLPLYPTPQAPKSKESSKRSTGCGAVVHLRAVPRPRVGVWSACGAASDTVVALDASYFDTREAAKMVRSKCGCINEGVGCAVCGNPLGTRHIPCKAASESFFCTRNTADKARLRGPEGPQYWHSSSSQAADHTAFTFFPNAVTSSPSYEFPRRRVQSNASEQSLDVSYYVGPASSDEEGDSFPFRDDWSSDGTARGDDVAGSSNVILDRFATSSPTLLSDFEDAPPPPRRTYSRARRPRIYPATTVHEGTVPYSSSPPVSFYQQQVIGAWERERESDRRRTRGGRAFDPDGASEVWGVVDLDGNGAVDMQEPGSPDKANERFLFPER</sequence>
<feature type="region of interest" description="Disordered" evidence="1">
    <location>
        <begin position="328"/>
        <end position="358"/>
    </location>
</feature>
<reference evidence="2" key="1">
    <citation type="submission" date="2020-11" db="EMBL/GenBank/DDBJ databases">
        <authorList>
            <consortium name="DOE Joint Genome Institute"/>
            <person name="Ahrendt S."/>
            <person name="Riley R."/>
            <person name="Andreopoulos W."/>
            <person name="Labutti K."/>
            <person name="Pangilinan J."/>
            <person name="Ruiz-Duenas F.J."/>
            <person name="Barrasa J.M."/>
            <person name="Sanchez-Garcia M."/>
            <person name="Camarero S."/>
            <person name="Miyauchi S."/>
            <person name="Serrano A."/>
            <person name="Linde D."/>
            <person name="Babiker R."/>
            <person name="Drula E."/>
            <person name="Ayuso-Fernandez I."/>
            <person name="Pacheco R."/>
            <person name="Padilla G."/>
            <person name="Ferreira P."/>
            <person name="Barriuso J."/>
            <person name="Kellner H."/>
            <person name="Castanera R."/>
            <person name="Alfaro M."/>
            <person name="Ramirez L."/>
            <person name="Pisabarro A.G."/>
            <person name="Kuo A."/>
            <person name="Tritt A."/>
            <person name="Lipzen A."/>
            <person name="He G."/>
            <person name="Yan M."/>
            <person name="Ng V."/>
            <person name="Cullen D."/>
            <person name="Martin F."/>
            <person name="Rosso M.-N."/>
            <person name="Henrissat B."/>
            <person name="Hibbett D."/>
            <person name="Martinez A.T."/>
            <person name="Grigoriev I.V."/>
        </authorList>
    </citation>
    <scope>NUCLEOTIDE SEQUENCE</scope>
    <source>
        <strain evidence="2">CIRM-BRFM 674</strain>
    </source>
</reference>
<name>A0A9P6CS63_9AGAR</name>
<evidence type="ECO:0000256" key="1">
    <source>
        <dbReference type="SAM" id="MobiDB-lite"/>
    </source>
</evidence>
<feature type="compositionally biased region" description="Basic and acidic residues" evidence="1">
    <location>
        <begin position="475"/>
        <end position="485"/>
    </location>
</feature>
<organism evidence="2 3">
    <name type="scientific">Pholiota conissans</name>
    <dbReference type="NCBI Taxonomy" id="109636"/>
    <lineage>
        <taxon>Eukaryota</taxon>
        <taxon>Fungi</taxon>
        <taxon>Dikarya</taxon>
        <taxon>Basidiomycota</taxon>
        <taxon>Agaricomycotina</taxon>
        <taxon>Agaricomycetes</taxon>
        <taxon>Agaricomycetidae</taxon>
        <taxon>Agaricales</taxon>
        <taxon>Agaricineae</taxon>
        <taxon>Strophariaceae</taxon>
        <taxon>Pholiota</taxon>
    </lineage>
</organism>
<accession>A0A9P6CS63</accession>
<feature type="region of interest" description="Disordered" evidence="1">
    <location>
        <begin position="94"/>
        <end position="126"/>
    </location>
</feature>
<feature type="compositionally biased region" description="Basic residues" evidence="1">
    <location>
        <begin position="104"/>
        <end position="116"/>
    </location>
</feature>